<evidence type="ECO:0000313" key="2">
    <source>
        <dbReference type="Proteomes" id="UP000249661"/>
    </source>
</evidence>
<reference evidence="1" key="1">
    <citation type="submission" date="2018-02" db="EMBL/GenBank/DDBJ databases">
        <title>The genomes of Aspergillus section Nigri reveals drivers in fungal speciation.</title>
        <authorList>
            <consortium name="DOE Joint Genome Institute"/>
            <person name="Vesth T.C."/>
            <person name="Nybo J."/>
            <person name="Theobald S."/>
            <person name="Brandl J."/>
            <person name="Frisvad J.C."/>
            <person name="Nielsen K.F."/>
            <person name="Lyhne E.K."/>
            <person name="Kogle M.E."/>
            <person name="Kuo A."/>
            <person name="Riley R."/>
            <person name="Clum A."/>
            <person name="Nolan M."/>
            <person name="Lipzen A."/>
            <person name="Salamov A."/>
            <person name="Henrissat B."/>
            <person name="Wiebenga A."/>
            <person name="De vries R.P."/>
            <person name="Grigoriev I.V."/>
            <person name="Mortensen U.H."/>
            <person name="Andersen M.R."/>
            <person name="Baker S.E."/>
        </authorList>
    </citation>
    <scope>NUCLEOTIDE SEQUENCE</scope>
    <source>
        <strain evidence="1">CBS 121060</strain>
    </source>
</reference>
<keyword evidence="2" id="KW-1185">Reference proteome</keyword>
<protein>
    <submittedName>
        <fullName evidence="1">Uncharacterized protein</fullName>
    </submittedName>
</protein>
<evidence type="ECO:0000313" key="1">
    <source>
        <dbReference type="EMBL" id="RAH65325.1"/>
    </source>
</evidence>
<name>A0ACD1GV38_9EURO</name>
<dbReference type="Proteomes" id="UP000249661">
    <property type="component" value="Unassembled WGS sequence"/>
</dbReference>
<sequence length="79" mass="9267">MKLVTRVEVICFALLHFSFPSPPHLRLLISTSLFLSHTAEVLVIQCSSQSKLRATERRQYRFEYQPQVLRAKHRQKSRG</sequence>
<proteinExistence type="predicted"/>
<accession>A0ACD1GV38</accession>
<gene>
    <name evidence="1" type="ORF">BO66DRAFT_395558</name>
</gene>
<organism evidence="1 2">
    <name type="scientific">Aspergillus aculeatinus CBS 121060</name>
    <dbReference type="NCBI Taxonomy" id="1448322"/>
    <lineage>
        <taxon>Eukaryota</taxon>
        <taxon>Fungi</taxon>
        <taxon>Dikarya</taxon>
        <taxon>Ascomycota</taxon>
        <taxon>Pezizomycotina</taxon>
        <taxon>Eurotiomycetes</taxon>
        <taxon>Eurotiomycetidae</taxon>
        <taxon>Eurotiales</taxon>
        <taxon>Aspergillaceae</taxon>
        <taxon>Aspergillus</taxon>
        <taxon>Aspergillus subgen. Circumdati</taxon>
    </lineage>
</organism>
<dbReference type="EMBL" id="KZ824997">
    <property type="protein sequence ID" value="RAH65325.1"/>
    <property type="molecule type" value="Genomic_DNA"/>
</dbReference>